<accession>A0ABW8CLX0</accession>
<organism evidence="1 2">
    <name type="scientific">Streptomyces bikiniensis</name>
    <dbReference type="NCBI Taxonomy" id="1896"/>
    <lineage>
        <taxon>Bacteria</taxon>
        <taxon>Bacillati</taxon>
        <taxon>Actinomycetota</taxon>
        <taxon>Actinomycetes</taxon>
        <taxon>Kitasatosporales</taxon>
        <taxon>Streptomycetaceae</taxon>
        <taxon>Streptomyces</taxon>
    </lineage>
</organism>
<evidence type="ECO:0000313" key="1">
    <source>
        <dbReference type="EMBL" id="MFI9118532.1"/>
    </source>
</evidence>
<proteinExistence type="predicted"/>
<name>A0ABW8CLX0_STRBI</name>
<sequence>MFCAAGSPGGLARLKKALGAVITSPEAVRDIIARAEASGFAFDD</sequence>
<dbReference type="RefSeq" id="WP_399610626.1">
    <property type="nucleotide sequence ID" value="NZ_JBITYT010000002.1"/>
</dbReference>
<evidence type="ECO:0000313" key="2">
    <source>
        <dbReference type="Proteomes" id="UP001614391"/>
    </source>
</evidence>
<keyword evidence="2" id="KW-1185">Reference proteome</keyword>
<reference evidence="1 2" key="1">
    <citation type="submission" date="2024-10" db="EMBL/GenBank/DDBJ databases">
        <title>The Natural Products Discovery Center: Release of the First 8490 Sequenced Strains for Exploring Actinobacteria Biosynthetic Diversity.</title>
        <authorList>
            <person name="Kalkreuter E."/>
            <person name="Kautsar S.A."/>
            <person name="Yang D."/>
            <person name="Bader C.D."/>
            <person name="Teijaro C.N."/>
            <person name="Fluegel L."/>
            <person name="Davis C.M."/>
            <person name="Simpson J.R."/>
            <person name="Lauterbach L."/>
            <person name="Steele A.D."/>
            <person name="Gui C."/>
            <person name="Meng S."/>
            <person name="Li G."/>
            <person name="Viehrig K."/>
            <person name="Ye F."/>
            <person name="Su P."/>
            <person name="Kiefer A.F."/>
            <person name="Nichols A."/>
            <person name="Cepeda A.J."/>
            <person name="Yan W."/>
            <person name="Fan B."/>
            <person name="Jiang Y."/>
            <person name="Adhikari A."/>
            <person name="Zheng C.-J."/>
            <person name="Schuster L."/>
            <person name="Cowan T.M."/>
            <person name="Smanski M.J."/>
            <person name="Chevrette M.G."/>
            <person name="De Carvalho L.P.S."/>
            <person name="Shen B."/>
        </authorList>
    </citation>
    <scope>NUCLEOTIDE SEQUENCE [LARGE SCALE GENOMIC DNA]</scope>
    <source>
        <strain evidence="1 2">NPDC053346</strain>
    </source>
</reference>
<dbReference type="EMBL" id="JBITYT010000002">
    <property type="protein sequence ID" value="MFI9118532.1"/>
    <property type="molecule type" value="Genomic_DNA"/>
</dbReference>
<gene>
    <name evidence="1" type="ORF">ACIGW0_03840</name>
</gene>
<protein>
    <submittedName>
        <fullName evidence="1">Uncharacterized protein</fullName>
    </submittedName>
</protein>
<comment type="caution">
    <text evidence="1">The sequence shown here is derived from an EMBL/GenBank/DDBJ whole genome shotgun (WGS) entry which is preliminary data.</text>
</comment>
<dbReference type="Proteomes" id="UP001614391">
    <property type="component" value="Unassembled WGS sequence"/>
</dbReference>